<name>G0QMV4_ICHMU</name>
<dbReference type="SMART" id="SM00404">
    <property type="entry name" value="PTPc_motif"/>
    <property type="match status" value="1"/>
</dbReference>
<dbReference type="EMBL" id="GL983439">
    <property type="protein sequence ID" value="EGR33452.1"/>
    <property type="molecule type" value="Genomic_DNA"/>
</dbReference>
<reference evidence="8 9" key="1">
    <citation type="submission" date="2011-07" db="EMBL/GenBank/DDBJ databases">
        <authorList>
            <person name="Coyne R."/>
            <person name="Brami D."/>
            <person name="Johnson J."/>
            <person name="Hostetler J."/>
            <person name="Hannick L."/>
            <person name="Clark T."/>
            <person name="Cassidy-Hanley D."/>
            <person name="Inman J."/>
        </authorList>
    </citation>
    <scope>NUCLEOTIDE SEQUENCE [LARGE SCALE GENOMIC DNA]</scope>
    <source>
        <strain evidence="8 9">G5</strain>
    </source>
</reference>
<dbReference type="GO" id="GO:0016314">
    <property type="term" value="F:phosphatidylinositol-3,4,5-trisphosphate 3-phosphatase activity"/>
    <property type="evidence" value="ECO:0007669"/>
    <property type="project" value="UniProtKB-EC"/>
</dbReference>
<dbReference type="InterPro" id="IPR051281">
    <property type="entry name" value="Dual-spec_lipid-protein_phosph"/>
</dbReference>
<keyword evidence="9" id="KW-1185">Reference proteome</keyword>
<protein>
    <submittedName>
        <fullName evidence="8">Phosphatidylinositol--trisphosphate 3-phosphatase, putative</fullName>
        <ecNumber evidence="8">3.1.3.67</ecNumber>
    </submittedName>
</protein>
<evidence type="ECO:0000256" key="4">
    <source>
        <dbReference type="ARBA" id="ARBA00023273"/>
    </source>
</evidence>
<proteinExistence type="inferred from homology"/>
<comment type="subcellular location">
    <subcellularLocation>
        <location evidence="1">Cell projection</location>
    </subcellularLocation>
</comment>
<dbReference type="InterPro" id="IPR029023">
    <property type="entry name" value="Tensin_phosphatase"/>
</dbReference>
<dbReference type="Gene3D" id="2.60.40.1110">
    <property type="match status" value="1"/>
</dbReference>
<dbReference type="RefSeq" id="XP_004037438.1">
    <property type="nucleotide sequence ID" value="XM_004037390.1"/>
</dbReference>
<dbReference type="PROSITE" id="PS50056">
    <property type="entry name" value="TYR_PHOSPHATASE_2"/>
    <property type="match status" value="1"/>
</dbReference>
<dbReference type="Gene3D" id="3.90.190.10">
    <property type="entry name" value="Protein tyrosine phosphatase superfamily"/>
    <property type="match status" value="1"/>
</dbReference>
<comment type="similarity">
    <text evidence="2">Belongs to the PTEN phosphatase protein family.</text>
</comment>
<dbReference type="InterPro" id="IPR016130">
    <property type="entry name" value="Tyr_Pase_AS"/>
</dbReference>
<dbReference type="PROSITE" id="PS00383">
    <property type="entry name" value="TYR_PHOSPHATASE_1"/>
    <property type="match status" value="1"/>
</dbReference>
<dbReference type="InterPro" id="IPR035892">
    <property type="entry name" value="C2_domain_sf"/>
</dbReference>
<dbReference type="PANTHER" id="PTHR12305:SF60">
    <property type="entry name" value="PHOSPHATIDYLINOSITOL 3,4,5-TRISPHOSPHATE 3-PHOSPHATASE TPTE2-RELATED"/>
    <property type="match status" value="1"/>
</dbReference>
<dbReference type="EC" id="3.1.3.67" evidence="8"/>
<keyword evidence="4" id="KW-0966">Cell projection</keyword>
<dbReference type="InParanoid" id="G0QMV4"/>
<dbReference type="InterPro" id="IPR003595">
    <property type="entry name" value="Tyr_Pase_cat"/>
</dbReference>
<feature type="domain" description="C2 tensin-type" evidence="7">
    <location>
        <begin position="192"/>
        <end position="323"/>
    </location>
</feature>
<dbReference type="Pfam" id="PF22784">
    <property type="entry name" value="PTP-SAK"/>
    <property type="match status" value="1"/>
</dbReference>
<organism evidence="8 9">
    <name type="scientific">Ichthyophthirius multifiliis</name>
    <name type="common">White spot disease agent</name>
    <name type="synonym">Ich</name>
    <dbReference type="NCBI Taxonomy" id="5932"/>
    <lineage>
        <taxon>Eukaryota</taxon>
        <taxon>Sar</taxon>
        <taxon>Alveolata</taxon>
        <taxon>Ciliophora</taxon>
        <taxon>Intramacronucleata</taxon>
        <taxon>Oligohymenophorea</taxon>
        <taxon>Hymenostomatida</taxon>
        <taxon>Ophryoglenina</taxon>
        <taxon>Ichthyophthirius</taxon>
    </lineage>
</organism>
<dbReference type="OMA" id="DMLCEIC"/>
<dbReference type="eggNOG" id="KOG2283">
    <property type="taxonomic scope" value="Eukaryota"/>
</dbReference>
<gene>
    <name evidence="8" type="ORF">IMG5_052140</name>
</gene>
<evidence type="ECO:0000313" key="8">
    <source>
        <dbReference type="EMBL" id="EGR33452.1"/>
    </source>
</evidence>
<evidence type="ECO:0000259" key="6">
    <source>
        <dbReference type="PROSITE" id="PS51181"/>
    </source>
</evidence>
<feature type="domain" description="Tyrosine specific protein phosphatases" evidence="5">
    <location>
        <begin position="90"/>
        <end position="161"/>
    </location>
</feature>
<dbReference type="SUPFAM" id="SSF52799">
    <property type="entry name" value="(Phosphotyrosine protein) phosphatases II"/>
    <property type="match status" value="1"/>
</dbReference>
<dbReference type="InterPro" id="IPR057023">
    <property type="entry name" value="PTP-SAK"/>
</dbReference>
<dbReference type="SMART" id="SM01326">
    <property type="entry name" value="PTEN_C2"/>
    <property type="match status" value="1"/>
</dbReference>
<feature type="domain" description="Phosphatase tensin-type" evidence="6">
    <location>
        <begin position="13"/>
        <end position="188"/>
    </location>
</feature>
<dbReference type="InterPro" id="IPR029021">
    <property type="entry name" value="Prot-tyrosine_phosphatase-like"/>
</dbReference>
<dbReference type="STRING" id="857967.G0QMV4"/>
<dbReference type="OrthoDB" id="16692at2759"/>
<dbReference type="SUPFAM" id="SSF49562">
    <property type="entry name" value="C2 domain (Calcium/lipid-binding domain, CaLB)"/>
    <property type="match status" value="1"/>
</dbReference>
<dbReference type="GO" id="GO:0005829">
    <property type="term" value="C:cytosol"/>
    <property type="evidence" value="ECO:0007669"/>
    <property type="project" value="TreeGrafter"/>
</dbReference>
<evidence type="ECO:0000259" key="7">
    <source>
        <dbReference type="PROSITE" id="PS51182"/>
    </source>
</evidence>
<dbReference type="Pfam" id="PF10409">
    <property type="entry name" value="PTEN_C2"/>
    <property type="match status" value="1"/>
</dbReference>
<dbReference type="GeneID" id="14909630"/>
<dbReference type="PROSITE" id="PS51182">
    <property type="entry name" value="C2_TENSIN"/>
    <property type="match status" value="1"/>
</dbReference>
<dbReference type="GO" id="GO:0042995">
    <property type="term" value="C:cell projection"/>
    <property type="evidence" value="ECO:0007669"/>
    <property type="project" value="UniProtKB-SubCell"/>
</dbReference>
<evidence type="ECO:0000256" key="1">
    <source>
        <dbReference type="ARBA" id="ARBA00004316"/>
    </source>
</evidence>
<dbReference type="InterPro" id="IPR014020">
    <property type="entry name" value="Tensin_C2-dom"/>
</dbReference>
<dbReference type="AlphaFoldDB" id="G0QMV4"/>
<dbReference type="InterPro" id="IPR000387">
    <property type="entry name" value="Tyr_Pase_dom"/>
</dbReference>
<dbReference type="Proteomes" id="UP000008983">
    <property type="component" value="Unassembled WGS sequence"/>
</dbReference>
<keyword evidence="3 8" id="KW-0378">Hydrolase</keyword>
<sequence>MDYFREMVSGPKKRFQQDGYNLDLTYICERIIAMSFPASGIETLYRNDIQSVYFIKQKQKQLLKVVELIKKNHQSNFLIVNLSGRKYDYSKFDNKVVDYEWEDHHSPPIDTLFQISNTKNVVVIHCLAGKGRTGTIICCYLIYSGKFKTPEDALYYYSKKRFEKEGVGVNQPCQVRYVHYFYDILKQKNIYPTVKYITQIQLVQRPNFGSDSCSPFVEIYNVNTKEKLITTELGYFEQKVFNYSNEIFVLNVNQKKPVYGDVLVKLKNKGLKNQTMLRVSFNTAFIEKQNEINFKLSELSPSQLISDKRFPKDFIFKVLFFNKKIIYIKQDYNGKFL</sequence>
<dbReference type="CDD" id="cd14497">
    <property type="entry name" value="PTP_PTEN-like"/>
    <property type="match status" value="1"/>
</dbReference>
<evidence type="ECO:0000313" key="9">
    <source>
        <dbReference type="Proteomes" id="UP000008983"/>
    </source>
</evidence>
<dbReference type="PANTHER" id="PTHR12305">
    <property type="entry name" value="PHOSPHATASE WITH HOMOLOGY TO TENSIN"/>
    <property type="match status" value="1"/>
</dbReference>
<evidence type="ECO:0000256" key="3">
    <source>
        <dbReference type="ARBA" id="ARBA00022801"/>
    </source>
</evidence>
<accession>G0QMV4</accession>
<evidence type="ECO:0000256" key="2">
    <source>
        <dbReference type="ARBA" id="ARBA00007881"/>
    </source>
</evidence>
<evidence type="ECO:0000259" key="5">
    <source>
        <dbReference type="PROSITE" id="PS50056"/>
    </source>
</evidence>
<dbReference type="PROSITE" id="PS51181">
    <property type="entry name" value="PPASE_TENSIN"/>
    <property type="match status" value="1"/>
</dbReference>